<keyword evidence="1" id="KW-0479">Metal-binding</keyword>
<protein>
    <submittedName>
        <fullName evidence="6">Cupredoxin domain-containing protein</fullName>
    </submittedName>
</protein>
<name>A0A934NIC1_9BACT</name>
<feature type="region of interest" description="Disordered" evidence="3">
    <location>
        <begin position="66"/>
        <end position="86"/>
    </location>
</feature>
<evidence type="ECO:0000313" key="7">
    <source>
        <dbReference type="Proteomes" id="UP000614410"/>
    </source>
</evidence>
<dbReference type="PANTHER" id="PTHR36507:SF1">
    <property type="entry name" value="BLL1555 PROTEIN"/>
    <property type="match status" value="1"/>
</dbReference>
<keyword evidence="2" id="KW-0186">Copper</keyword>
<feature type="domain" description="Blue (type 1) copper" evidence="5">
    <location>
        <begin position="41"/>
        <end position="122"/>
    </location>
</feature>
<dbReference type="InterPro" id="IPR052721">
    <property type="entry name" value="ET_Amicyanin"/>
</dbReference>
<organism evidence="6 7">
    <name type="scientific">Candidatus Amunia macphersoniae</name>
    <dbReference type="NCBI Taxonomy" id="3127014"/>
    <lineage>
        <taxon>Bacteria</taxon>
        <taxon>Bacillati</taxon>
        <taxon>Candidatus Dormiibacterota</taxon>
        <taxon>Candidatus Dormibacteria</taxon>
        <taxon>Candidatus Aeolococcales</taxon>
        <taxon>Candidatus Aeolococcaceae</taxon>
        <taxon>Candidatus Amunia</taxon>
    </lineage>
</organism>
<feature type="compositionally biased region" description="Polar residues" evidence="3">
    <location>
        <begin position="66"/>
        <end position="75"/>
    </location>
</feature>
<reference evidence="6 7" key="1">
    <citation type="submission" date="2020-10" db="EMBL/GenBank/DDBJ databases">
        <title>Ca. Dormibacterota MAGs.</title>
        <authorList>
            <person name="Montgomery K."/>
        </authorList>
    </citation>
    <scope>NUCLEOTIDE SEQUENCE [LARGE SCALE GENOMIC DNA]</scope>
    <source>
        <strain evidence="6">Mitchell_Peninsula_5</strain>
    </source>
</reference>
<comment type="caution">
    <text evidence="6">The sequence shown here is derived from an EMBL/GenBank/DDBJ whole genome shotgun (WGS) entry which is preliminary data.</text>
</comment>
<accession>A0A934NIC1</accession>
<evidence type="ECO:0000256" key="1">
    <source>
        <dbReference type="ARBA" id="ARBA00022723"/>
    </source>
</evidence>
<evidence type="ECO:0000256" key="3">
    <source>
        <dbReference type="SAM" id="MobiDB-lite"/>
    </source>
</evidence>
<evidence type="ECO:0000313" key="6">
    <source>
        <dbReference type="EMBL" id="MBJ7607824.1"/>
    </source>
</evidence>
<dbReference type="GO" id="GO:0009055">
    <property type="term" value="F:electron transfer activity"/>
    <property type="evidence" value="ECO:0007669"/>
    <property type="project" value="InterPro"/>
</dbReference>
<sequence length="123" mass="12571">MRPRFLILIAACTIGTAGCGGGASSSPSQSSPPASSGANNAVTIRNFAFAPPNLQIAAGTAVTWTNNEPSTAHTTTADKSDPATWDSGNLAPGGSFSNTFATAGTYKYHCSIHDYMTATITVR</sequence>
<gene>
    <name evidence="6" type="ORF">JF887_00115</name>
</gene>
<feature type="chain" id="PRO_5037184959" evidence="4">
    <location>
        <begin position="18"/>
        <end position="123"/>
    </location>
</feature>
<dbReference type="Proteomes" id="UP000614410">
    <property type="component" value="Unassembled WGS sequence"/>
</dbReference>
<dbReference type="GO" id="GO:0005507">
    <property type="term" value="F:copper ion binding"/>
    <property type="evidence" value="ECO:0007669"/>
    <property type="project" value="InterPro"/>
</dbReference>
<keyword evidence="4" id="KW-0732">Signal</keyword>
<proteinExistence type="predicted"/>
<evidence type="ECO:0000256" key="4">
    <source>
        <dbReference type="SAM" id="SignalP"/>
    </source>
</evidence>
<dbReference type="AlphaFoldDB" id="A0A934NIC1"/>
<evidence type="ECO:0000259" key="5">
    <source>
        <dbReference type="Pfam" id="PF00127"/>
    </source>
</evidence>
<dbReference type="EMBL" id="JAEKNN010000003">
    <property type="protein sequence ID" value="MBJ7607824.1"/>
    <property type="molecule type" value="Genomic_DNA"/>
</dbReference>
<dbReference type="InterPro" id="IPR008972">
    <property type="entry name" value="Cupredoxin"/>
</dbReference>
<dbReference type="SUPFAM" id="SSF49503">
    <property type="entry name" value="Cupredoxins"/>
    <property type="match status" value="1"/>
</dbReference>
<dbReference type="Gene3D" id="2.60.40.420">
    <property type="entry name" value="Cupredoxins - blue copper proteins"/>
    <property type="match status" value="1"/>
</dbReference>
<dbReference type="Pfam" id="PF00127">
    <property type="entry name" value="Copper-bind"/>
    <property type="match status" value="1"/>
</dbReference>
<dbReference type="InterPro" id="IPR000923">
    <property type="entry name" value="BlueCu_1"/>
</dbReference>
<evidence type="ECO:0000256" key="2">
    <source>
        <dbReference type="ARBA" id="ARBA00023008"/>
    </source>
</evidence>
<dbReference type="PANTHER" id="PTHR36507">
    <property type="entry name" value="BLL1555 PROTEIN"/>
    <property type="match status" value="1"/>
</dbReference>
<feature type="signal peptide" evidence="4">
    <location>
        <begin position="1"/>
        <end position="17"/>
    </location>
</feature>
<dbReference type="PROSITE" id="PS51257">
    <property type="entry name" value="PROKAR_LIPOPROTEIN"/>
    <property type="match status" value="1"/>
</dbReference>